<dbReference type="GO" id="GO:0005737">
    <property type="term" value="C:cytoplasm"/>
    <property type="evidence" value="ECO:0007669"/>
    <property type="project" value="UniProtKB-SubCell"/>
</dbReference>
<name>A0A9D2AA12_9LACO</name>
<evidence type="ECO:0000256" key="1">
    <source>
        <dbReference type="ARBA" id="ARBA00007177"/>
    </source>
</evidence>
<comment type="function">
    <text evidence="3">Required for maturation of urease via the functional incorporation of the urease nickel metallocenter.</text>
</comment>
<evidence type="ECO:0000313" key="4">
    <source>
        <dbReference type="EMBL" id="HIX01317.1"/>
    </source>
</evidence>
<sequence>MKKTADEYDGYIELAIKPLNQRSIADKLLYSGQSRISARMNLNNEDTLCYFLITMGGGITQGEEYLTKIQLAPESRAIISTQAPTYVYKCDDGKISKQFFEISLGENSILEYLPDNVIPYKNANYDQISEIKLGKGASLIYSDGITAGWAPDGSDFKYDYVHMDTKLLYEGKLMYSDNMILDPQNFDLNELGMYENYRNYSSLIAVNEKIDEDFVHTMQQQLSKDKHCNWGISKLEGPGLVLRVLGESISANQQKIYEAANYLRQKLFDSPALDLRKDASLWA</sequence>
<keyword evidence="3" id="KW-0963">Cytoplasm</keyword>
<dbReference type="InterPro" id="IPR002669">
    <property type="entry name" value="UreD"/>
</dbReference>
<gene>
    <name evidence="3" type="primary">ureD</name>
    <name evidence="4" type="ORF">H9861_00975</name>
</gene>
<dbReference type="HAMAP" id="MF_01384">
    <property type="entry name" value="UreD"/>
    <property type="match status" value="1"/>
</dbReference>
<protein>
    <recommendedName>
        <fullName evidence="3">Urease accessory protein UreD</fullName>
    </recommendedName>
</protein>
<comment type="subunit">
    <text evidence="3">UreD, UreF and UreG form a complex that acts as a GTP-hydrolysis-dependent molecular chaperone, activating the urease apoprotein by helping to assemble the nickel containing metallocenter of UreC. The UreE protein probably delivers the nickel.</text>
</comment>
<comment type="similarity">
    <text evidence="1 3">Belongs to the UreD family.</text>
</comment>
<evidence type="ECO:0000256" key="3">
    <source>
        <dbReference type="HAMAP-Rule" id="MF_01384"/>
    </source>
</evidence>
<evidence type="ECO:0000313" key="5">
    <source>
        <dbReference type="Proteomes" id="UP000823963"/>
    </source>
</evidence>
<dbReference type="AlphaFoldDB" id="A0A9D2AA12"/>
<dbReference type="Proteomes" id="UP000823963">
    <property type="component" value="Unassembled WGS sequence"/>
</dbReference>
<dbReference type="PANTHER" id="PTHR33643:SF1">
    <property type="entry name" value="UREASE ACCESSORY PROTEIN D"/>
    <property type="match status" value="1"/>
</dbReference>
<dbReference type="Pfam" id="PF01774">
    <property type="entry name" value="UreD"/>
    <property type="match status" value="1"/>
</dbReference>
<dbReference type="EMBL" id="DXFP01000007">
    <property type="protein sequence ID" value="HIX01317.1"/>
    <property type="molecule type" value="Genomic_DNA"/>
</dbReference>
<organism evidence="4 5">
    <name type="scientific">Candidatus Ligilactobacillus excrementigallinarum</name>
    <dbReference type="NCBI Taxonomy" id="2838641"/>
    <lineage>
        <taxon>Bacteria</taxon>
        <taxon>Bacillati</taxon>
        <taxon>Bacillota</taxon>
        <taxon>Bacilli</taxon>
        <taxon>Lactobacillales</taxon>
        <taxon>Lactobacillaceae</taxon>
        <taxon>Ligilactobacillus</taxon>
    </lineage>
</organism>
<reference evidence="4" key="2">
    <citation type="submission" date="2021-04" db="EMBL/GenBank/DDBJ databases">
        <authorList>
            <person name="Gilroy R."/>
        </authorList>
    </citation>
    <scope>NUCLEOTIDE SEQUENCE</scope>
    <source>
        <strain evidence="4">6627</strain>
    </source>
</reference>
<accession>A0A9D2AA12</accession>
<comment type="subcellular location">
    <subcellularLocation>
        <location evidence="3">Cytoplasm</location>
    </subcellularLocation>
</comment>
<keyword evidence="3" id="KW-0996">Nickel insertion</keyword>
<keyword evidence="2 3" id="KW-0143">Chaperone</keyword>
<evidence type="ECO:0000256" key="2">
    <source>
        <dbReference type="ARBA" id="ARBA00023186"/>
    </source>
</evidence>
<dbReference type="GO" id="GO:0016151">
    <property type="term" value="F:nickel cation binding"/>
    <property type="evidence" value="ECO:0007669"/>
    <property type="project" value="UniProtKB-UniRule"/>
</dbReference>
<dbReference type="PANTHER" id="PTHR33643">
    <property type="entry name" value="UREASE ACCESSORY PROTEIN D"/>
    <property type="match status" value="1"/>
</dbReference>
<reference evidence="4" key="1">
    <citation type="journal article" date="2021" name="PeerJ">
        <title>Extensive microbial diversity within the chicken gut microbiome revealed by metagenomics and culture.</title>
        <authorList>
            <person name="Gilroy R."/>
            <person name="Ravi A."/>
            <person name="Getino M."/>
            <person name="Pursley I."/>
            <person name="Horton D.L."/>
            <person name="Alikhan N.F."/>
            <person name="Baker D."/>
            <person name="Gharbi K."/>
            <person name="Hall N."/>
            <person name="Watson M."/>
            <person name="Adriaenssens E.M."/>
            <person name="Foster-Nyarko E."/>
            <person name="Jarju S."/>
            <person name="Secka A."/>
            <person name="Antonio M."/>
            <person name="Oren A."/>
            <person name="Chaudhuri R.R."/>
            <person name="La Ragione R."/>
            <person name="Hildebrand F."/>
            <person name="Pallen M.J."/>
        </authorList>
    </citation>
    <scope>NUCLEOTIDE SEQUENCE</scope>
    <source>
        <strain evidence="4">6627</strain>
    </source>
</reference>
<comment type="caution">
    <text evidence="4">The sequence shown here is derived from an EMBL/GenBank/DDBJ whole genome shotgun (WGS) entry which is preliminary data.</text>
</comment>
<proteinExistence type="inferred from homology"/>